<evidence type="ECO:0000256" key="2">
    <source>
        <dbReference type="ARBA" id="ARBA00008055"/>
    </source>
</evidence>
<dbReference type="PIRSF" id="PIRSF001415">
    <property type="entry name" value="Porphbilin_synth"/>
    <property type="match status" value="1"/>
</dbReference>
<dbReference type="UniPathway" id="UPA00251">
    <property type="reaction ID" value="UER00318"/>
</dbReference>
<comment type="similarity">
    <text evidence="2 14">Belongs to the ALAD family.</text>
</comment>
<dbReference type="SUPFAM" id="SSF51569">
    <property type="entry name" value="Aldolase"/>
    <property type="match status" value="1"/>
</dbReference>
<evidence type="ECO:0000256" key="14">
    <source>
        <dbReference type="RuleBase" id="RU004161"/>
    </source>
</evidence>
<proteinExistence type="inferred from homology"/>
<dbReference type="PROSITE" id="PS00169">
    <property type="entry name" value="D_ALA_DEHYDRATASE"/>
    <property type="match status" value="1"/>
</dbReference>
<dbReference type="AlphaFoldDB" id="A0A7G9YT05"/>
<dbReference type="GO" id="GO:0005829">
    <property type="term" value="C:cytosol"/>
    <property type="evidence" value="ECO:0007669"/>
    <property type="project" value="TreeGrafter"/>
</dbReference>
<evidence type="ECO:0000256" key="6">
    <source>
        <dbReference type="ARBA" id="ARBA00023239"/>
    </source>
</evidence>
<evidence type="ECO:0000256" key="12">
    <source>
        <dbReference type="PIRSR" id="PIRSR001415-5"/>
    </source>
</evidence>
<evidence type="ECO:0000256" key="7">
    <source>
        <dbReference type="ARBA" id="ARBA00023244"/>
    </source>
</evidence>
<evidence type="ECO:0000313" key="15">
    <source>
        <dbReference type="EMBL" id="QNO51139.1"/>
    </source>
</evidence>
<feature type="binding site" evidence="10">
    <location>
        <position position="314"/>
    </location>
    <ligand>
        <name>5-aminolevulinate</name>
        <dbReference type="ChEBI" id="CHEBI:356416"/>
        <label>2</label>
    </ligand>
</feature>
<comment type="pathway">
    <text evidence="1">Porphyrin-containing compound metabolism; protoporphyrin-IX biosynthesis; coproporphyrinogen-III from 5-aminolevulinate: step 1/4.</text>
</comment>
<name>A0A7G9YT05_9EURY</name>
<dbReference type="PANTHER" id="PTHR11458:SF0">
    <property type="entry name" value="DELTA-AMINOLEVULINIC ACID DEHYDRATASE"/>
    <property type="match status" value="1"/>
</dbReference>
<dbReference type="GO" id="GO:0004655">
    <property type="term" value="F:porphobilinogen synthase activity"/>
    <property type="evidence" value="ECO:0007669"/>
    <property type="project" value="UniProtKB-EC"/>
</dbReference>
<feature type="binding site" evidence="11">
    <location>
        <position position="117"/>
    </location>
    <ligand>
        <name>Zn(2+)</name>
        <dbReference type="ChEBI" id="CHEBI:29105"/>
        <note>catalytic</note>
    </ligand>
</feature>
<evidence type="ECO:0000256" key="1">
    <source>
        <dbReference type="ARBA" id="ARBA00004694"/>
    </source>
</evidence>
<keyword evidence="6 13" id="KW-0456">Lyase</keyword>
<evidence type="ECO:0000256" key="9">
    <source>
        <dbReference type="PIRSR" id="PIRSR001415-1"/>
    </source>
</evidence>
<dbReference type="NCBIfam" id="NF006762">
    <property type="entry name" value="PRK09283.1"/>
    <property type="match status" value="1"/>
</dbReference>
<evidence type="ECO:0000256" key="4">
    <source>
        <dbReference type="ARBA" id="ARBA00020771"/>
    </source>
</evidence>
<feature type="active site" description="Schiff-base intermediate with substrate" evidence="9">
    <location>
        <position position="196"/>
    </location>
</feature>
<sequence>MFPTVRMRRLRELKLLRETRLSTDDLILPLFIDENIEGETKKPIDSMPGQYRFSIEGAVKEVSEARSLGIKSVLLFGIPRKKDETGSEAFNTEGVIQRAVRKLKKEVENIVIITDLCLCEYTTHGHCGLVDVDAGNGRVLNDPTLELLGKIAVSQAEAGADIVAPSGMMDGMVKAIRENLDDDGFTDTAIMSYAAKYNSALYGPFREAADSGYQFGDRSGYQMDVSNAREALREVELDIEEGADIVMVKPAIFYLDIISKVRARFDVPLAAYSVSGEYSMIAAASEKGYLDRGEIVMEGLTAIKRAGADLIITYFAKEVAKALSF</sequence>
<dbReference type="EMBL" id="MT631461">
    <property type="protein sequence ID" value="QNO51139.1"/>
    <property type="molecule type" value="Genomic_DNA"/>
</dbReference>
<feature type="binding site" evidence="11">
    <location>
        <position position="127"/>
    </location>
    <ligand>
        <name>Zn(2+)</name>
        <dbReference type="ChEBI" id="CHEBI:29105"/>
        <note>catalytic</note>
    </ligand>
</feature>
<dbReference type="EC" id="4.2.1.24" evidence="3 13"/>
<dbReference type="PRINTS" id="PR00144">
    <property type="entry name" value="DALDHYDRTASE"/>
</dbReference>
<feature type="active site" description="Schiff-base intermediate with substrate" evidence="9">
    <location>
        <position position="249"/>
    </location>
</feature>
<dbReference type="CDD" id="cd00384">
    <property type="entry name" value="ALAD_PBGS"/>
    <property type="match status" value="1"/>
</dbReference>
<organism evidence="15">
    <name type="scientific">Candidatus Methanophagaceae archaeon ANME-1 ERB6</name>
    <dbReference type="NCBI Taxonomy" id="2759912"/>
    <lineage>
        <taxon>Archaea</taxon>
        <taxon>Methanobacteriati</taxon>
        <taxon>Methanobacteriota</taxon>
        <taxon>Stenosarchaea group</taxon>
        <taxon>Methanomicrobia</taxon>
        <taxon>Candidatus Methanophagales</taxon>
        <taxon>Candidatus Methanophagaceae</taxon>
    </lineage>
</organism>
<feature type="binding site" evidence="10">
    <location>
        <position position="275"/>
    </location>
    <ligand>
        <name>5-aminolevulinate</name>
        <dbReference type="ChEBI" id="CHEBI:356416"/>
        <label>2</label>
    </ligand>
</feature>
<comment type="subunit">
    <text evidence="13">Homooctamer.</text>
</comment>
<evidence type="ECO:0000256" key="3">
    <source>
        <dbReference type="ARBA" id="ARBA00012053"/>
    </source>
</evidence>
<feature type="binding site" evidence="10">
    <location>
        <position position="218"/>
    </location>
    <ligand>
        <name>5-aminolevulinate</name>
        <dbReference type="ChEBI" id="CHEBI:356416"/>
        <label>1</label>
    </ligand>
</feature>
<feature type="binding site" evidence="10">
    <location>
        <position position="206"/>
    </location>
    <ligand>
        <name>5-aminolevulinate</name>
        <dbReference type="ChEBI" id="CHEBI:356416"/>
        <label>1</label>
    </ligand>
</feature>
<dbReference type="InterPro" id="IPR001731">
    <property type="entry name" value="ALAD"/>
</dbReference>
<dbReference type="Gene3D" id="3.20.20.70">
    <property type="entry name" value="Aldolase class I"/>
    <property type="match status" value="1"/>
</dbReference>
<dbReference type="SMART" id="SM01004">
    <property type="entry name" value="ALAD"/>
    <property type="match status" value="1"/>
</dbReference>
<evidence type="ECO:0000256" key="13">
    <source>
        <dbReference type="RuleBase" id="RU000515"/>
    </source>
</evidence>
<comment type="catalytic activity">
    <reaction evidence="8 13">
        <text>2 5-aminolevulinate = porphobilinogen + 2 H2O + H(+)</text>
        <dbReference type="Rhea" id="RHEA:24064"/>
        <dbReference type="ChEBI" id="CHEBI:15377"/>
        <dbReference type="ChEBI" id="CHEBI:15378"/>
        <dbReference type="ChEBI" id="CHEBI:58126"/>
        <dbReference type="ChEBI" id="CHEBI:356416"/>
        <dbReference type="EC" id="4.2.1.24"/>
    </reaction>
</comment>
<dbReference type="InterPro" id="IPR030656">
    <property type="entry name" value="ALAD_AS"/>
</dbReference>
<protein>
    <recommendedName>
        <fullName evidence="4 13">Delta-aminolevulinic acid dehydratase</fullName>
        <ecNumber evidence="3 13">4.2.1.24</ecNumber>
    </recommendedName>
</protein>
<dbReference type="GO" id="GO:0008270">
    <property type="term" value="F:zinc ion binding"/>
    <property type="evidence" value="ECO:0007669"/>
    <property type="project" value="TreeGrafter"/>
</dbReference>
<evidence type="ECO:0000256" key="10">
    <source>
        <dbReference type="PIRSR" id="PIRSR001415-2"/>
    </source>
</evidence>
<evidence type="ECO:0000256" key="11">
    <source>
        <dbReference type="PIRSR" id="PIRSR001415-3"/>
    </source>
</evidence>
<dbReference type="GO" id="GO:0006782">
    <property type="term" value="P:protoporphyrinogen IX biosynthetic process"/>
    <property type="evidence" value="ECO:0007669"/>
    <property type="project" value="UniProtKB-UniPathway"/>
</dbReference>
<evidence type="ECO:0000256" key="8">
    <source>
        <dbReference type="ARBA" id="ARBA00047651"/>
    </source>
</evidence>
<evidence type="ECO:0000256" key="5">
    <source>
        <dbReference type="ARBA" id="ARBA00023133"/>
    </source>
</evidence>
<gene>
    <name evidence="15" type="ORF">OLNPMGDC_00030</name>
</gene>
<keyword evidence="12" id="KW-0460">Magnesium</keyword>
<reference evidence="15" key="1">
    <citation type="submission" date="2020-06" db="EMBL/GenBank/DDBJ databases">
        <title>Unique genomic features of the anaerobic methanotrophic archaea.</title>
        <authorList>
            <person name="Chadwick G.L."/>
            <person name="Skennerton C.T."/>
            <person name="Laso-Perez R."/>
            <person name="Leu A.O."/>
            <person name="Speth D.R."/>
            <person name="Yu H."/>
            <person name="Morgan-Lang C."/>
            <person name="Hatzenpichler R."/>
            <person name="Goudeau D."/>
            <person name="Malmstrom R."/>
            <person name="Brazelton W.J."/>
            <person name="Woyke T."/>
            <person name="Hallam S.J."/>
            <person name="Tyson G.W."/>
            <person name="Wegener G."/>
            <person name="Boetius A."/>
            <person name="Orphan V."/>
        </authorList>
    </citation>
    <scope>NUCLEOTIDE SEQUENCE</scope>
</reference>
<keyword evidence="11" id="KW-0862">Zinc</keyword>
<keyword evidence="7 13" id="KW-0627">Porphyrin biosynthesis</keyword>
<feature type="binding site" evidence="12">
    <location>
        <position position="234"/>
    </location>
    <ligand>
        <name>Mg(2+)</name>
        <dbReference type="ChEBI" id="CHEBI:18420"/>
    </ligand>
</feature>
<dbReference type="Pfam" id="PF00490">
    <property type="entry name" value="ALAD"/>
    <property type="match status" value="1"/>
</dbReference>
<keyword evidence="11" id="KW-0479">Metal-binding</keyword>
<dbReference type="InterPro" id="IPR013785">
    <property type="entry name" value="Aldolase_TIM"/>
</dbReference>
<dbReference type="PANTHER" id="PTHR11458">
    <property type="entry name" value="DELTA-AMINOLEVULINIC ACID DEHYDRATASE"/>
    <property type="match status" value="1"/>
</dbReference>
<keyword evidence="5" id="KW-0350">Heme biosynthesis</keyword>
<dbReference type="FunFam" id="3.20.20.70:FF:000019">
    <property type="entry name" value="Delta-aminolevulinic acid dehydratase"/>
    <property type="match status" value="1"/>
</dbReference>
<feature type="binding site" evidence="11">
    <location>
        <position position="119"/>
    </location>
    <ligand>
        <name>Zn(2+)</name>
        <dbReference type="ChEBI" id="CHEBI:29105"/>
        <note>catalytic</note>
    </ligand>
</feature>
<accession>A0A7G9YT05</accession>